<evidence type="ECO:0000313" key="11">
    <source>
        <dbReference type="EMBL" id="MET3613922.1"/>
    </source>
</evidence>
<dbReference type="Gene3D" id="3.30.1330.60">
    <property type="entry name" value="OmpA-like domain"/>
    <property type="match status" value="1"/>
</dbReference>
<reference evidence="11 12" key="1">
    <citation type="submission" date="2024-06" db="EMBL/GenBank/DDBJ databases">
        <title>Genomic Encyclopedia of Type Strains, Phase IV (KMG-IV): sequencing the most valuable type-strain genomes for metagenomic binning, comparative biology and taxonomic classification.</title>
        <authorList>
            <person name="Goeker M."/>
        </authorList>
    </citation>
    <scope>NUCLEOTIDE SEQUENCE [LARGE SCALE GENOMIC DNA]</scope>
    <source>
        <strain evidence="11 12">DSM 29780</strain>
    </source>
</reference>
<dbReference type="PROSITE" id="PS51123">
    <property type="entry name" value="OMPA_2"/>
    <property type="match status" value="1"/>
</dbReference>
<dbReference type="Pfam" id="PF00691">
    <property type="entry name" value="OmpA"/>
    <property type="match status" value="1"/>
</dbReference>
<dbReference type="SUPFAM" id="SSF103088">
    <property type="entry name" value="OmpA-like"/>
    <property type="match status" value="1"/>
</dbReference>
<evidence type="ECO:0000259" key="10">
    <source>
        <dbReference type="PROSITE" id="PS51123"/>
    </source>
</evidence>
<evidence type="ECO:0000256" key="4">
    <source>
        <dbReference type="ARBA" id="ARBA00022692"/>
    </source>
</evidence>
<name>A0ABV2IZJ3_9HYPH</name>
<evidence type="ECO:0000256" key="7">
    <source>
        <dbReference type="PROSITE-ProRule" id="PRU00473"/>
    </source>
</evidence>
<keyword evidence="5 9" id="KW-1133">Transmembrane helix</keyword>
<feature type="domain" description="OmpA-like" evidence="10">
    <location>
        <begin position="343"/>
        <end position="457"/>
    </location>
</feature>
<feature type="transmembrane region" description="Helical" evidence="9">
    <location>
        <begin position="34"/>
        <end position="53"/>
    </location>
</feature>
<sequence length="461" mass="48121">MSENESHHHGKNEIIIIKRHGHGDHGHHGGAWKIAYADFMTAMMAFFLVMWLVNAANDATKAAVASYFNPIKLTDSSPADKGITKPGKQAQGEATQEKSKVDGEEKSQGDAAASGKEKSSTAGEKVTYSEADYFENPYAVLSEIVLEVGQQANVSVKGEGGASAAGPATGADGGDAYKDPFDPDFWTKQVQVNPKMGKGKDSGEAGKDQAAAAVAAQDKGNEIGKGGIPGEADSKDKGKGGIPGDQQSAEKGKGGAAADKSATEQGGQTAQAKPKAGEQQDKAEKSSEMASAQSQMDKAEAQAASKAASELKKQIMNTLPPSVGKLADAIRVEPSEGGLLISVSDQVSTPMFDVGSAVPSRELVLAMQDIGKVLARGKGSIVIRGHTDGRPYKGGTGDNWGLSLNRARSAYYMLVSGGLDEKRVNQVTGYADRFLKVPNDPYSPANRRIEILLEGKTVTGG</sequence>
<dbReference type="Proteomes" id="UP001549047">
    <property type="component" value="Unassembled WGS sequence"/>
</dbReference>
<evidence type="ECO:0000256" key="3">
    <source>
        <dbReference type="ARBA" id="ARBA00022475"/>
    </source>
</evidence>
<dbReference type="PANTHER" id="PTHR30329:SF21">
    <property type="entry name" value="LIPOPROTEIN YIAD-RELATED"/>
    <property type="match status" value="1"/>
</dbReference>
<accession>A0ABV2IZJ3</accession>
<evidence type="ECO:0000256" key="1">
    <source>
        <dbReference type="ARBA" id="ARBA00004162"/>
    </source>
</evidence>
<protein>
    <submittedName>
        <fullName evidence="11">Chemotaxis protein MotB</fullName>
    </submittedName>
</protein>
<gene>
    <name evidence="11" type="ORF">ABID16_002251</name>
</gene>
<evidence type="ECO:0000256" key="2">
    <source>
        <dbReference type="ARBA" id="ARBA00008914"/>
    </source>
</evidence>
<keyword evidence="4 9" id="KW-0812">Transmembrane</keyword>
<evidence type="ECO:0000256" key="5">
    <source>
        <dbReference type="ARBA" id="ARBA00022989"/>
    </source>
</evidence>
<keyword evidence="12" id="KW-1185">Reference proteome</keyword>
<organism evidence="11 12">
    <name type="scientific">Rhizobium aquaticum</name>
    <dbReference type="NCBI Taxonomy" id="1549636"/>
    <lineage>
        <taxon>Bacteria</taxon>
        <taxon>Pseudomonadati</taxon>
        <taxon>Pseudomonadota</taxon>
        <taxon>Alphaproteobacteria</taxon>
        <taxon>Hyphomicrobiales</taxon>
        <taxon>Rhizobiaceae</taxon>
        <taxon>Rhizobium/Agrobacterium group</taxon>
        <taxon>Rhizobium</taxon>
    </lineage>
</organism>
<evidence type="ECO:0000313" key="12">
    <source>
        <dbReference type="Proteomes" id="UP001549047"/>
    </source>
</evidence>
<feature type="region of interest" description="Disordered" evidence="8">
    <location>
        <begin position="157"/>
        <end position="305"/>
    </location>
</feature>
<evidence type="ECO:0000256" key="8">
    <source>
        <dbReference type="SAM" id="MobiDB-lite"/>
    </source>
</evidence>
<dbReference type="InterPro" id="IPR006665">
    <property type="entry name" value="OmpA-like"/>
</dbReference>
<dbReference type="PANTHER" id="PTHR30329">
    <property type="entry name" value="STATOR ELEMENT OF FLAGELLAR MOTOR COMPLEX"/>
    <property type="match status" value="1"/>
</dbReference>
<dbReference type="Pfam" id="PF13677">
    <property type="entry name" value="MotB_plug"/>
    <property type="match status" value="1"/>
</dbReference>
<comment type="similarity">
    <text evidence="2">Belongs to the MotB family.</text>
</comment>
<feature type="compositionally biased region" description="Basic and acidic residues" evidence="8">
    <location>
        <begin position="275"/>
        <end position="287"/>
    </location>
</feature>
<feature type="region of interest" description="Disordered" evidence="8">
    <location>
        <begin position="76"/>
        <end position="124"/>
    </location>
</feature>
<comment type="caution">
    <text evidence="11">The sequence shown here is derived from an EMBL/GenBank/DDBJ whole genome shotgun (WGS) entry which is preliminary data.</text>
</comment>
<comment type="subcellular location">
    <subcellularLocation>
        <location evidence="1">Cell membrane</location>
        <topology evidence="1">Single-pass membrane protein</topology>
    </subcellularLocation>
</comment>
<dbReference type="EMBL" id="JBEPMB010000002">
    <property type="protein sequence ID" value="MET3613922.1"/>
    <property type="molecule type" value="Genomic_DNA"/>
</dbReference>
<evidence type="ECO:0000256" key="6">
    <source>
        <dbReference type="ARBA" id="ARBA00023136"/>
    </source>
</evidence>
<feature type="compositionally biased region" description="Low complexity" evidence="8">
    <location>
        <begin position="208"/>
        <end position="218"/>
    </location>
</feature>
<dbReference type="CDD" id="cd07185">
    <property type="entry name" value="OmpA_C-like"/>
    <property type="match status" value="1"/>
</dbReference>
<evidence type="ECO:0000256" key="9">
    <source>
        <dbReference type="SAM" id="Phobius"/>
    </source>
</evidence>
<dbReference type="NCBIfam" id="NF004651">
    <property type="entry name" value="PRK05996.1"/>
    <property type="match status" value="1"/>
</dbReference>
<dbReference type="InterPro" id="IPR050330">
    <property type="entry name" value="Bact_OuterMem_StrucFunc"/>
</dbReference>
<dbReference type="InterPro" id="IPR036737">
    <property type="entry name" value="OmpA-like_sf"/>
</dbReference>
<keyword evidence="6 7" id="KW-0472">Membrane</keyword>
<dbReference type="InterPro" id="IPR025713">
    <property type="entry name" value="MotB-like_N_dom"/>
</dbReference>
<keyword evidence="3" id="KW-1003">Cell membrane</keyword>
<dbReference type="RefSeq" id="WP_354556416.1">
    <property type="nucleotide sequence ID" value="NZ_JBEPMB010000002.1"/>
</dbReference>
<proteinExistence type="inferred from homology"/>
<feature type="compositionally biased region" description="Basic and acidic residues" evidence="8">
    <location>
        <begin position="95"/>
        <end position="108"/>
    </location>
</feature>
<feature type="compositionally biased region" description="Basic and acidic residues" evidence="8">
    <location>
        <begin position="198"/>
        <end position="207"/>
    </location>
</feature>